<reference evidence="2" key="2">
    <citation type="submission" date="2009-09" db="EMBL/GenBank/DDBJ databases">
        <title>Complete sequence of chromosome of Candidatus Accumulibacter phosphatis clade IIA str. UW-1.</title>
        <authorList>
            <consortium name="US DOE Joint Genome Institute"/>
            <person name="Martin H.G."/>
            <person name="Ivanova N."/>
            <person name="Kunin V."/>
            <person name="Warnecke F."/>
            <person name="Barry K."/>
            <person name="He S."/>
            <person name="Salamov A."/>
            <person name="Szeto E."/>
            <person name="Dalin E."/>
            <person name="Pangilinan J.L."/>
            <person name="Lapidus A."/>
            <person name="Lowry S."/>
            <person name="Kyrpides N.C."/>
            <person name="McMahon K.D."/>
            <person name="Hugenholtz P."/>
        </authorList>
    </citation>
    <scope>NUCLEOTIDE SEQUENCE [LARGE SCALE GENOMIC DNA]</scope>
    <source>
        <strain evidence="2">UW-1</strain>
    </source>
</reference>
<protein>
    <recommendedName>
        <fullName evidence="1">Transposase IS200-like domain-containing protein</fullName>
    </recommendedName>
</protein>
<dbReference type="HOGENOM" id="CLU_068226_1_2_4"/>
<dbReference type="GO" id="GO:0006313">
    <property type="term" value="P:DNA transposition"/>
    <property type="evidence" value="ECO:0007669"/>
    <property type="project" value="InterPro"/>
</dbReference>
<dbReference type="InterPro" id="IPR036515">
    <property type="entry name" value="Transposase_17_sf"/>
</dbReference>
<dbReference type="GO" id="GO:0003677">
    <property type="term" value="F:DNA binding"/>
    <property type="evidence" value="ECO:0007669"/>
    <property type="project" value="InterPro"/>
</dbReference>
<dbReference type="Pfam" id="PF01797">
    <property type="entry name" value="Y1_Tnp"/>
    <property type="match status" value="1"/>
</dbReference>
<dbReference type="GO" id="GO:0004803">
    <property type="term" value="F:transposase activity"/>
    <property type="evidence" value="ECO:0007669"/>
    <property type="project" value="InterPro"/>
</dbReference>
<reference evidence="2" key="1">
    <citation type="submission" date="2009-08" db="EMBL/GenBank/DDBJ databases">
        <authorList>
            <consortium name="US DOE Joint Genome Institute"/>
            <person name="Lucas S."/>
            <person name="Copeland A."/>
            <person name="Lapidus A."/>
            <person name="Glavina del Rio T."/>
            <person name="Dalin E."/>
            <person name="Tice H."/>
            <person name="Bruce D."/>
            <person name="Barry K."/>
            <person name="Pitluck S."/>
            <person name="Lowry S."/>
            <person name="Larimer F."/>
            <person name="Land M."/>
            <person name="Hauser L."/>
            <person name="Kyrpides N."/>
            <person name="Ivanova N."/>
            <person name="McMahon K.D."/>
            <person name="Hugenholtz P."/>
        </authorList>
    </citation>
    <scope>NUCLEOTIDE SEQUENCE</scope>
    <source>
        <strain evidence="2">UW-1</strain>
    </source>
</reference>
<dbReference type="PANTHER" id="PTHR34322:SF2">
    <property type="entry name" value="TRANSPOSASE IS200-LIKE DOMAIN-CONTAINING PROTEIN"/>
    <property type="match status" value="1"/>
</dbReference>
<dbReference type="AlphaFoldDB" id="C7RVN1"/>
<dbReference type="SUPFAM" id="SSF143422">
    <property type="entry name" value="Transposase IS200-like"/>
    <property type="match status" value="1"/>
</dbReference>
<dbReference type="STRING" id="522306.CAP2UW1_3234"/>
<name>C7RVN1_ACCRE</name>
<gene>
    <name evidence="2" type="ordered locus">CAP2UW1_3234</name>
</gene>
<accession>C7RVN1</accession>
<dbReference type="KEGG" id="app:CAP2UW1_3234"/>
<dbReference type="SMART" id="SM01321">
    <property type="entry name" value="Y1_Tnp"/>
    <property type="match status" value="1"/>
</dbReference>
<evidence type="ECO:0000259" key="1">
    <source>
        <dbReference type="SMART" id="SM01321"/>
    </source>
</evidence>
<evidence type="ECO:0000313" key="2">
    <source>
        <dbReference type="EMBL" id="ACV36504.1"/>
    </source>
</evidence>
<feature type="domain" description="Transposase IS200-like" evidence="1">
    <location>
        <begin position="9"/>
        <end position="123"/>
    </location>
</feature>
<dbReference type="Gene3D" id="3.30.70.1290">
    <property type="entry name" value="Transposase IS200-like"/>
    <property type="match status" value="1"/>
</dbReference>
<organism evidence="2">
    <name type="scientific">Accumulibacter regalis</name>
    <dbReference type="NCBI Taxonomy" id="522306"/>
    <lineage>
        <taxon>Bacteria</taxon>
        <taxon>Pseudomonadati</taxon>
        <taxon>Pseudomonadota</taxon>
        <taxon>Betaproteobacteria</taxon>
        <taxon>Candidatus Accumulibacter</taxon>
    </lineage>
</organism>
<dbReference type="OrthoDB" id="9814067at2"/>
<dbReference type="InterPro" id="IPR002686">
    <property type="entry name" value="Transposase_17"/>
</dbReference>
<sequence length="231" mass="26440">MARLARVVAAGYPHHVTQRGNRRQPTFFCDDDYREYLRLMAASCAASGTAVWTYCLMPNHVHLIMVPQQGDGLRSAIAEAHRRFTRRINFREGWRGHLWQERFHSFLLDPLHLLAAARYIENNPVRAGLCAHPEDWPWSSARAHLNGEDDALVRVAPMLALVSNWREYLGETAEESFAAQVHAHTRTGRPLGDDAFIEELEARLERSLRLRKRGPKPRLEVSEDVDSPSEI</sequence>
<dbReference type="eggNOG" id="COG1943">
    <property type="taxonomic scope" value="Bacteria"/>
</dbReference>
<dbReference type="PANTHER" id="PTHR34322">
    <property type="entry name" value="TRANSPOSASE, Y1_TNP DOMAIN-CONTAINING"/>
    <property type="match status" value="1"/>
</dbReference>
<proteinExistence type="predicted"/>
<dbReference type="EMBL" id="CP001715">
    <property type="protein sequence ID" value="ACV36504.1"/>
    <property type="molecule type" value="Genomic_DNA"/>
</dbReference>